<protein>
    <recommendedName>
        <fullName evidence="3">Transposase</fullName>
    </recommendedName>
</protein>
<evidence type="ECO:0000313" key="2">
    <source>
        <dbReference type="Proteomes" id="UP000054624"/>
    </source>
</evidence>
<proteinExistence type="predicted"/>
<dbReference type="AlphaFoldDB" id="A0A158CP33"/>
<keyword evidence="2" id="KW-1185">Reference proteome</keyword>
<name>A0A158CP33_9BURK</name>
<reference evidence="2" key="1">
    <citation type="submission" date="2016-01" db="EMBL/GenBank/DDBJ databases">
        <authorList>
            <person name="Peeters Charlotte."/>
        </authorList>
    </citation>
    <scope>NUCLEOTIDE SEQUENCE [LARGE SCALE GENOMIC DNA]</scope>
</reference>
<dbReference type="EMBL" id="FCOI02000026">
    <property type="protein sequence ID" value="SAK84051.1"/>
    <property type="molecule type" value="Genomic_DNA"/>
</dbReference>
<evidence type="ECO:0008006" key="3">
    <source>
        <dbReference type="Google" id="ProtNLM"/>
    </source>
</evidence>
<organism evidence="1 2">
    <name type="scientific">Caballeronia temeraria</name>
    <dbReference type="NCBI Taxonomy" id="1777137"/>
    <lineage>
        <taxon>Bacteria</taxon>
        <taxon>Pseudomonadati</taxon>
        <taxon>Pseudomonadota</taxon>
        <taxon>Betaproteobacteria</taxon>
        <taxon>Burkholderiales</taxon>
        <taxon>Burkholderiaceae</taxon>
        <taxon>Caballeronia</taxon>
    </lineage>
</organism>
<dbReference type="RefSeq" id="WP_167357793.1">
    <property type="nucleotide sequence ID" value="NZ_FCOI02000026.1"/>
</dbReference>
<dbReference type="STRING" id="1777137.AWB76_05794"/>
<gene>
    <name evidence="1" type="ORF">AWB76_05794</name>
</gene>
<dbReference type="Proteomes" id="UP000054624">
    <property type="component" value="Unassembled WGS sequence"/>
</dbReference>
<accession>A0A158CP33</accession>
<evidence type="ECO:0000313" key="1">
    <source>
        <dbReference type="EMBL" id="SAK84051.1"/>
    </source>
</evidence>
<sequence length="56" mass="6422">MTTQAADDDPLQRIARLEEENTALREVNDILRKAVAYYAPLFEREMTSPRPSAEEV</sequence>